<feature type="compositionally biased region" description="Polar residues" evidence="1">
    <location>
        <begin position="477"/>
        <end position="489"/>
    </location>
</feature>
<evidence type="ECO:0000256" key="1">
    <source>
        <dbReference type="SAM" id="MobiDB-lite"/>
    </source>
</evidence>
<keyword evidence="3" id="KW-1185">Reference proteome</keyword>
<evidence type="ECO:0000313" key="3">
    <source>
        <dbReference type="Proteomes" id="UP001161017"/>
    </source>
</evidence>
<feature type="compositionally biased region" description="Low complexity" evidence="1">
    <location>
        <begin position="237"/>
        <end position="278"/>
    </location>
</feature>
<protein>
    <submittedName>
        <fullName evidence="2">Uncharacterized protein</fullName>
    </submittedName>
</protein>
<comment type="caution">
    <text evidence="2">The sequence shown here is derived from an EMBL/GenBank/DDBJ whole genome shotgun (WGS) entry which is preliminary data.</text>
</comment>
<feature type="compositionally biased region" description="Basic and acidic residues" evidence="1">
    <location>
        <begin position="98"/>
        <end position="109"/>
    </location>
</feature>
<sequence length="595" mass="64487">MSFPQNPYLNNLHRHGDRVVANLNPGDYPRAVPTNSRSSQPGIEVIETGPDYLIYYDPHMDHPNEMSNPIHHLPTSPQADRVIPNLKPGDKPQPATGNEHHPQQLEPEIKNIAPGIFVVRSRRSGQPDGVNDSTRHRPDYPRGVTISPHVRTVYSGNASMPNLGADGPPPFVNKSSSRTDRIFYSSQYGNPGSRVCSPRSSFGYPLSHRAHTLGSPAYSPTSPAYNPASPTSPAYNPASPESPTFSPTSPLPAFSPTSPLPAFSPTSPLPAFSPTSPLRALSPANPTYSPMSPAYNPASPIYSLTDPPSPADRAASPPSPAYRPASPIAPMDWSPNSPQFQGPPNHIARNPLQFMGEPYPPMLGSPQYVNEKRPSQSANKYQELYPGLPPHPLPSWPQFIRERLPPVLAEETLRPQAANMNTTLPNDDSPPSQDPNPGPTTPKAAHESKGSAESRAFSLPMRPRRLKKLDTSGLRIETSSNTVDLSSRKNPLAHSLGGKPKTGNMVLAPSVSKGAAPIFDDIPKNMQNAAPTQEDHQSKDHSPNSDTASDGLKDPNLHPTYPSFSREVLGEGLANLGDWEDDLLDGEGYEYIVRE</sequence>
<feature type="compositionally biased region" description="Low complexity" evidence="1">
    <location>
        <begin position="311"/>
        <end position="330"/>
    </location>
</feature>
<gene>
    <name evidence="2" type="ORF">OHK93_004927</name>
</gene>
<name>A0AA43U0S6_9LECA</name>
<feature type="compositionally biased region" description="Polar residues" evidence="1">
    <location>
        <begin position="218"/>
        <end position="234"/>
    </location>
</feature>
<feature type="region of interest" description="Disordered" evidence="1">
    <location>
        <begin position="407"/>
        <end position="564"/>
    </location>
</feature>
<dbReference type="Proteomes" id="UP001161017">
    <property type="component" value="Unassembled WGS sequence"/>
</dbReference>
<feature type="region of interest" description="Disordered" evidence="1">
    <location>
        <begin position="64"/>
        <end position="109"/>
    </location>
</feature>
<feature type="region of interest" description="Disordered" evidence="1">
    <location>
        <begin position="121"/>
        <end position="145"/>
    </location>
</feature>
<dbReference type="AlphaFoldDB" id="A0AA43U0S6"/>
<accession>A0AA43U0S6</accession>
<dbReference type="EMBL" id="JAPUFD010000023">
    <property type="protein sequence ID" value="MDI1493140.1"/>
    <property type="molecule type" value="Genomic_DNA"/>
</dbReference>
<reference evidence="2" key="1">
    <citation type="journal article" date="2023" name="Genome Biol. Evol.">
        <title>First Whole Genome Sequence and Flow Cytometry Genome Size Data for the Lichen-Forming Fungus Ramalina farinacea (Ascomycota).</title>
        <authorList>
            <person name="Llewellyn T."/>
            <person name="Mian S."/>
            <person name="Hill R."/>
            <person name="Leitch I.J."/>
            <person name="Gaya E."/>
        </authorList>
    </citation>
    <scope>NUCLEOTIDE SEQUENCE</scope>
    <source>
        <strain evidence="2">LIQ254RAFAR</strain>
    </source>
</reference>
<feature type="region of interest" description="Disordered" evidence="1">
    <location>
        <begin position="215"/>
        <end position="386"/>
    </location>
</feature>
<feature type="compositionally biased region" description="Basic and acidic residues" evidence="1">
    <location>
        <begin position="533"/>
        <end position="543"/>
    </location>
</feature>
<proteinExistence type="predicted"/>
<evidence type="ECO:0000313" key="2">
    <source>
        <dbReference type="EMBL" id="MDI1493140.1"/>
    </source>
</evidence>
<organism evidence="2 3">
    <name type="scientific">Ramalina farinacea</name>
    <dbReference type="NCBI Taxonomy" id="258253"/>
    <lineage>
        <taxon>Eukaryota</taxon>
        <taxon>Fungi</taxon>
        <taxon>Dikarya</taxon>
        <taxon>Ascomycota</taxon>
        <taxon>Pezizomycotina</taxon>
        <taxon>Lecanoromycetes</taxon>
        <taxon>OSLEUM clade</taxon>
        <taxon>Lecanoromycetidae</taxon>
        <taxon>Lecanorales</taxon>
        <taxon>Lecanorineae</taxon>
        <taxon>Ramalinaceae</taxon>
        <taxon>Ramalina</taxon>
    </lineage>
</organism>